<dbReference type="EMBL" id="CM037627">
    <property type="protein sequence ID" value="KAH7989310.1"/>
    <property type="molecule type" value="Genomic_DNA"/>
</dbReference>
<comment type="caution">
    <text evidence="1">The sequence shown here is derived from an EMBL/GenBank/DDBJ whole genome shotgun (WGS) entry which is preliminary data.</text>
</comment>
<sequence>MSEGNLVSKEDFLIRSPIVEGKGFSTMDEKLNLLNEKMDKLLHFQEDLTGKLQRVDRGIGNLGRGLHKLTASQAPADPIGGVKWDVKFEDGAPLTDTQIMCSEVLKLMKAVYQDDTMYRERLEKMEGMVDSVDQVVKYLAETLKNSKVIDFTLKGGVPWKTGTPTEILNETKDKPEEKASKGKHVPIKKGIQVEDQNSLEENKREKKLDEPDGVCEKVNVTRTDLSNAGSIPCGKERMSQAESTEVLGCQQQKDASIGALAKNDSLSCVTGGNLTASETTDREPPTKTVSPNPKESEKEVSQPVSPTQEAAPSTSKSGGEVIRTRISINVQMSDTQVKPPKSQQGNGKQASKSGRTDPSQGRKGATFSDKPGERTPQLGDPQPLAKAEEKGDLKGKMAGSIAKDSGKDLGATVKRSKEGATMRKDSVKDGKLETVEPGGAPAAQQESGSSQHAGKPSGNSALVESGKIEEVIIDDSPPPPAPFQHRIVSIKQTEVSAAYLVCHHEVLGGGRFGQVHKCTEKSTGLCLAAKIIKVKAAKEREEVKNEINIMNQLNHVNLIQLYDAFECKNNLTLIMEYVDGGELFDRITDEAYHLTELDAILFTKQICEGIHYLHQQYILHLDLKPENILCVNHTGNQIKIIDFGLARRYKPREKLKVNFGTPEFLAPEVVNYDFVSFPTDMWSVGVITYMLLSGLSPFLGETDTETMNYIVNCSWDFDADAFEQVSEEAKDFVSRLLVKEKSGRISAANCLKHEWLLDLFGKAQKSKAHLKSQLRLQNYMTHRKWKKHFYVVTAANRLRRFPSRTENPA</sequence>
<evidence type="ECO:0000313" key="1">
    <source>
        <dbReference type="EMBL" id="KAH7989310.1"/>
    </source>
</evidence>
<accession>A0ACB8EA77</accession>
<name>A0ACB8EA77_9SAUR</name>
<gene>
    <name evidence="1" type="ORF">K3G42_007289</name>
</gene>
<organism evidence="1 2">
    <name type="scientific">Sphaerodactylus townsendi</name>
    <dbReference type="NCBI Taxonomy" id="933632"/>
    <lineage>
        <taxon>Eukaryota</taxon>
        <taxon>Metazoa</taxon>
        <taxon>Chordata</taxon>
        <taxon>Craniata</taxon>
        <taxon>Vertebrata</taxon>
        <taxon>Euteleostomi</taxon>
        <taxon>Lepidosauria</taxon>
        <taxon>Squamata</taxon>
        <taxon>Bifurcata</taxon>
        <taxon>Gekkota</taxon>
        <taxon>Sphaerodactylidae</taxon>
        <taxon>Sphaerodactylus</taxon>
    </lineage>
</organism>
<protein>
    <submittedName>
        <fullName evidence="1">Uncharacterized protein</fullName>
    </submittedName>
</protein>
<reference evidence="1" key="1">
    <citation type="submission" date="2021-08" db="EMBL/GenBank/DDBJ databases">
        <title>The first chromosome-level gecko genome reveals the dynamic sex chromosomes of Neotropical dwarf geckos (Sphaerodactylidae: Sphaerodactylus).</title>
        <authorList>
            <person name="Pinto B.J."/>
            <person name="Keating S.E."/>
            <person name="Gamble T."/>
        </authorList>
    </citation>
    <scope>NUCLEOTIDE SEQUENCE</scope>
    <source>
        <strain evidence="1">TG3544</strain>
    </source>
</reference>
<dbReference type="Proteomes" id="UP000827872">
    <property type="component" value="Linkage Group LG14"/>
</dbReference>
<evidence type="ECO:0000313" key="2">
    <source>
        <dbReference type="Proteomes" id="UP000827872"/>
    </source>
</evidence>
<proteinExistence type="predicted"/>
<keyword evidence="2" id="KW-1185">Reference proteome</keyword>